<protein>
    <submittedName>
        <fullName evidence="3">Pep_M12B_propep domain-containing protein</fullName>
    </submittedName>
</protein>
<reference evidence="3" key="1">
    <citation type="submission" date="2017-02" db="UniProtKB">
        <authorList>
            <consortium name="WormBaseParasite"/>
        </authorList>
    </citation>
    <scope>IDENTIFICATION</scope>
</reference>
<proteinExistence type="predicted"/>
<dbReference type="EMBL" id="UYWX01010075">
    <property type="protein sequence ID" value="VDM28118.1"/>
    <property type="molecule type" value="Genomic_DNA"/>
</dbReference>
<accession>A0A0R3WZ11</accession>
<dbReference type="OrthoDB" id="5951731at2759"/>
<dbReference type="STRING" id="6205.A0A0R3WZ11"/>
<dbReference type="AlphaFoldDB" id="A0A0R3WZ11"/>
<gene>
    <name evidence="1" type="ORF">TTAC_LOCUS5985</name>
</gene>
<name>A0A0R3WZ11_HYDTA</name>
<keyword evidence="2" id="KW-1185">Reference proteome</keyword>
<dbReference type="Proteomes" id="UP000274429">
    <property type="component" value="Unassembled WGS sequence"/>
</dbReference>
<evidence type="ECO:0000313" key="2">
    <source>
        <dbReference type="Proteomes" id="UP000274429"/>
    </source>
</evidence>
<dbReference type="WBParaSite" id="TTAC_0000600101-mRNA-1">
    <property type="protein sequence ID" value="TTAC_0000600101-mRNA-1"/>
    <property type="gene ID" value="TTAC_0000600101"/>
</dbReference>
<sequence length="172" mass="19379">KLEDCFYTGEVESAPNTSFVAVDTCSGLRGAIYYQNTTFVILPLPCPSCDPQTAPHIVLRWSSSAIAQNASMHTFWKPVDLMAMMQATVDQRLGDLSSVVHIIWLEFIVDEKLIRLATLYVERNRSTFEMYLQVVQTRQGSCEAFLKRFSYADLLSTTNKKATMDAPTSNYS</sequence>
<organism evidence="3">
    <name type="scientific">Hydatigena taeniaeformis</name>
    <name type="common">Feline tapeworm</name>
    <name type="synonym">Taenia taeniaeformis</name>
    <dbReference type="NCBI Taxonomy" id="6205"/>
    <lineage>
        <taxon>Eukaryota</taxon>
        <taxon>Metazoa</taxon>
        <taxon>Spiralia</taxon>
        <taxon>Lophotrochozoa</taxon>
        <taxon>Platyhelminthes</taxon>
        <taxon>Cestoda</taxon>
        <taxon>Eucestoda</taxon>
        <taxon>Cyclophyllidea</taxon>
        <taxon>Taeniidae</taxon>
        <taxon>Hydatigera</taxon>
    </lineage>
</organism>
<reference evidence="1 2" key="2">
    <citation type="submission" date="2018-11" db="EMBL/GenBank/DDBJ databases">
        <authorList>
            <consortium name="Pathogen Informatics"/>
        </authorList>
    </citation>
    <scope>NUCLEOTIDE SEQUENCE [LARGE SCALE GENOMIC DNA]</scope>
</reference>
<evidence type="ECO:0000313" key="3">
    <source>
        <dbReference type="WBParaSite" id="TTAC_0000600101-mRNA-1"/>
    </source>
</evidence>
<evidence type="ECO:0000313" key="1">
    <source>
        <dbReference type="EMBL" id="VDM28118.1"/>
    </source>
</evidence>